<keyword evidence="3" id="KW-1185">Reference proteome</keyword>
<evidence type="ECO:0000313" key="2">
    <source>
        <dbReference type="EMBL" id="MFC4835246.1"/>
    </source>
</evidence>
<evidence type="ECO:0000313" key="3">
    <source>
        <dbReference type="Proteomes" id="UP001595909"/>
    </source>
</evidence>
<accession>A0ABV9RM44</accession>
<proteinExistence type="predicted"/>
<comment type="caution">
    <text evidence="2">The sequence shown here is derived from an EMBL/GenBank/DDBJ whole genome shotgun (WGS) entry which is preliminary data.</text>
</comment>
<feature type="region of interest" description="Disordered" evidence="1">
    <location>
        <begin position="1"/>
        <end position="45"/>
    </location>
</feature>
<organism evidence="2 3">
    <name type="scientific">Actinomycetospora chibensis</name>
    <dbReference type="NCBI Taxonomy" id="663606"/>
    <lineage>
        <taxon>Bacteria</taxon>
        <taxon>Bacillati</taxon>
        <taxon>Actinomycetota</taxon>
        <taxon>Actinomycetes</taxon>
        <taxon>Pseudonocardiales</taxon>
        <taxon>Pseudonocardiaceae</taxon>
        <taxon>Actinomycetospora</taxon>
    </lineage>
</organism>
<name>A0ABV9RM44_9PSEU</name>
<sequence length="45" mass="4583">MTDDRVTCPPACAQADLVPRDAAGSPRGARRHDLAGHAASTGGPR</sequence>
<reference evidence="3" key="1">
    <citation type="journal article" date="2019" name="Int. J. Syst. Evol. Microbiol.">
        <title>The Global Catalogue of Microorganisms (GCM) 10K type strain sequencing project: providing services to taxonomists for standard genome sequencing and annotation.</title>
        <authorList>
            <consortium name="The Broad Institute Genomics Platform"/>
            <consortium name="The Broad Institute Genome Sequencing Center for Infectious Disease"/>
            <person name="Wu L."/>
            <person name="Ma J."/>
        </authorList>
    </citation>
    <scope>NUCLEOTIDE SEQUENCE [LARGE SCALE GENOMIC DNA]</scope>
    <source>
        <strain evidence="3">CCUG 50347</strain>
    </source>
</reference>
<dbReference type="Proteomes" id="UP001595909">
    <property type="component" value="Unassembled WGS sequence"/>
</dbReference>
<dbReference type="EMBL" id="JBHSIM010000048">
    <property type="protein sequence ID" value="MFC4835246.1"/>
    <property type="molecule type" value="Genomic_DNA"/>
</dbReference>
<dbReference type="RefSeq" id="WP_274186950.1">
    <property type="nucleotide sequence ID" value="NZ_BAABHN010000048.1"/>
</dbReference>
<evidence type="ECO:0000256" key="1">
    <source>
        <dbReference type="SAM" id="MobiDB-lite"/>
    </source>
</evidence>
<protein>
    <submittedName>
        <fullName evidence="2">Uncharacterized protein</fullName>
    </submittedName>
</protein>
<gene>
    <name evidence="2" type="ORF">ACFPEL_22750</name>
</gene>